<dbReference type="Pfam" id="PF00005">
    <property type="entry name" value="ABC_tran"/>
    <property type="match status" value="1"/>
</dbReference>
<dbReference type="EMBL" id="LKCM01000015">
    <property type="protein sequence ID" value="KPQ45258.1"/>
    <property type="molecule type" value="Genomic_DNA"/>
</dbReference>
<dbReference type="InterPro" id="IPR003439">
    <property type="entry name" value="ABC_transporter-like_ATP-bd"/>
</dbReference>
<dbReference type="FunFam" id="3.40.50.300:FF:000032">
    <property type="entry name" value="Export ABC transporter ATP-binding protein"/>
    <property type="match status" value="1"/>
</dbReference>
<dbReference type="CDD" id="cd03255">
    <property type="entry name" value="ABC_MJ0796_LolCDE_FtsE"/>
    <property type="match status" value="1"/>
</dbReference>
<proteinExistence type="predicted"/>
<reference evidence="5 6" key="1">
    <citation type="submission" date="2015-09" db="EMBL/GenBank/DDBJ databases">
        <title>A metagenomics-based metabolic model of nitrate-dependent anaerobic oxidation of methane by Methanoperedens-like archaea.</title>
        <authorList>
            <person name="Arshad A."/>
            <person name="Speth D.R."/>
            <person name="De Graaf R.M."/>
            <person name="Op Den Camp H.J."/>
            <person name="Jetten M.S."/>
            <person name="Welte C.U."/>
        </authorList>
    </citation>
    <scope>NUCLEOTIDE SEQUENCE [LARGE SCALE GENOMIC DNA]</scope>
</reference>
<dbReference type="PROSITE" id="PS00211">
    <property type="entry name" value="ABC_TRANSPORTER_1"/>
    <property type="match status" value="1"/>
</dbReference>
<keyword evidence="3 5" id="KW-0067">ATP-binding</keyword>
<dbReference type="GO" id="GO:0098796">
    <property type="term" value="C:membrane protein complex"/>
    <property type="evidence" value="ECO:0007669"/>
    <property type="project" value="UniProtKB-ARBA"/>
</dbReference>
<dbReference type="AlphaFoldDB" id="A0A0N8KRL3"/>
<comment type="caution">
    <text evidence="5">The sequence shown here is derived from an EMBL/GenBank/DDBJ whole genome shotgun (WGS) entry which is preliminary data.</text>
</comment>
<evidence type="ECO:0000256" key="3">
    <source>
        <dbReference type="ARBA" id="ARBA00022840"/>
    </source>
</evidence>
<keyword evidence="1" id="KW-0813">Transport</keyword>
<accession>A0A0N8KRL3</accession>
<dbReference type="PROSITE" id="PS50893">
    <property type="entry name" value="ABC_TRANSPORTER_2"/>
    <property type="match status" value="1"/>
</dbReference>
<dbReference type="GO" id="GO:0005886">
    <property type="term" value="C:plasma membrane"/>
    <property type="evidence" value="ECO:0007669"/>
    <property type="project" value="TreeGrafter"/>
</dbReference>
<dbReference type="GO" id="GO:0005524">
    <property type="term" value="F:ATP binding"/>
    <property type="evidence" value="ECO:0007669"/>
    <property type="project" value="UniProtKB-KW"/>
</dbReference>
<dbReference type="InterPro" id="IPR017911">
    <property type="entry name" value="MacB-like_ATP-bd"/>
</dbReference>
<dbReference type="GO" id="GO:0022857">
    <property type="term" value="F:transmembrane transporter activity"/>
    <property type="evidence" value="ECO:0007669"/>
    <property type="project" value="UniProtKB-ARBA"/>
</dbReference>
<evidence type="ECO:0000259" key="4">
    <source>
        <dbReference type="PROSITE" id="PS50893"/>
    </source>
</evidence>
<name>A0A0N8KRL3_9EURY</name>
<dbReference type="SMART" id="SM00382">
    <property type="entry name" value="AAA"/>
    <property type="match status" value="1"/>
</dbReference>
<dbReference type="InterPro" id="IPR017871">
    <property type="entry name" value="ABC_transporter-like_CS"/>
</dbReference>
<dbReference type="GO" id="GO:0016887">
    <property type="term" value="F:ATP hydrolysis activity"/>
    <property type="evidence" value="ECO:0007669"/>
    <property type="project" value="InterPro"/>
</dbReference>
<dbReference type="Proteomes" id="UP000050360">
    <property type="component" value="Unassembled WGS sequence"/>
</dbReference>
<dbReference type="PATRIC" id="fig|1719120.3.peg.156"/>
<feature type="domain" description="ABC transporter" evidence="4">
    <location>
        <begin position="24"/>
        <end position="250"/>
    </location>
</feature>
<evidence type="ECO:0000313" key="6">
    <source>
        <dbReference type="Proteomes" id="UP000050360"/>
    </source>
</evidence>
<dbReference type="SUPFAM" id="SSF52540">
    <property type="entry name" value="P-loop containing nucleoside triphosphate hydrolases"/>
    <property type="match status" value="1"/>
</dbReference>
<dbReference type="Gene3D" id="3.40.50.300">
    <property type="entry name" value="P-loop containing nucleotide triphosphate hydrolases"/>
    <property type="match status" value="1"/>
</dbReference>
<dbReference type="PANTHER" id="PTHR24220:SF86">
    <property type="entry name" value="ABC TRANSPORTER ABCH.1"/>
    <property type="match status" value="1"/>
</dbReference>
<organism evidence="5 6">
    <name type="scientific">Candidatus Methanoperedens nitratireducens</name>
    <dbReference type="NCBI Taxonomy" id="1392998"/>
    <lineage>
        <taxon>Archaea</taxon>
        <taxon>Methanobacteriati</taxon>
        <taxon>Methanobacteriota</taxon>
        <taxon>Stenosarchaea group</taxon>
        <taxon>Methanomicrobia</taxon>
        <taxon>Methanosarcinales</taxon>
        <taxon>ANME-2 cluster</taxon>
        <taxon>Candidatus Methanoperedentaceae</taxon>
        <taxon>Candidatus Methanoperedens</taxon>
    </lineage>
</organism>
<dbReference type="InterPro" id="IPR015854">
    <property type="entry name" value="ABC_transpr_LolD-like"/>
</dbReference>
<dbReference type="InterPro" id="IPR027417">
    <property type="entry name" value="P-loop_NTPase"/>
</dbReference>
<gene>
    <name evidence="5" type="ORF">MPEBLZ_00139</name>
</gene>
<dbReference type="PANTHER" id="PTHR24220">
    <property type="entry name" value="IMPORT ATP-BINDING PROTEIN"/>
    <property type="match status" value="1"/>
</dbReference>
<evidence type="ECO:0000313" key="5">
    <source>
        <dbReference type="EMBL" id="KPQ45258.1"/>
    </source>
</evidence>
<sequence>MINIAKEDHIANEYPDGTGKQALLRIRNLCRTYIMGEVRVPALQNVSFDIGREDPEFVAIMGKSGSGKSTLLHQLGLLDTPTSGEIIIGGENVLKMSEAQKARFRLERFGYVFQEYALLPELTALENVYLPAMALGRKKKECFKAAREVLGQVGLGERLDHRPREMSGGEQQRVAIARALINKPDILFADEPAANLDSVSSKQVLELFRKLNREMGLTILMVTHEPEDRNYVDRVIWLKDGELEQHMEMLK</sequence>
<evidence type="ECO:0000256" key="2">
    <source>
        <dbReference type="ARBA" id="ARBA00022741"/>
    </source>
</evidence>
<evidence type="ECO:0000256" key="1">
    <source>
        <dbReference type="ARBA" id="ARBA00022448"/>
    </source>
</evidence>
<keyword evidence="2" id="KW-0547">Nucleotide-binding</keyword>
<dbReference type="InterPro" id="IPR003593">
    <property type="entry name" value="AAA+_ATPase"/>
</dbReference>
<protein>
    <submittedName>
        <fullName evidence="5">ABC transporter, ATP-binding protein</fullName>
    </submittedName>
</protein>